<name>A0A4R8QMX7_9PEZI</name>
<evidence type="ECO:0000313" key="3">
    <source>
        <dbReference type="Proteomes" id="UP000295083"/>
    </source>
</evidence>
<dbReference type="AlphaFoldDB" id="A0A4R8QMX7"/>
<dbReference type="EMBL" id="QAPG01000005">
    <property type="protein sequence ID" value="TDZ40431.1"/>
    <property type="molecule type" value="Genomic_DNA"/>
</dbReference>
<comment type="caution">
    <text evidence="2">The sequence shown here is derived from an EMBL/GenBank/DDBJ whole genome shotgun (WGS) entry which is preliminary data.</text>
</comment>
<evidence type="ECO:0000313" key="2">
    <source>
        <dbReference type="EMBL" id="TDZ40431.1"/>
    </source>
</evidence>
<evidence type="ECO:0000256" key="1">
    <source>
        <dbReference type="SAM" id="MobiDB-lite"/>
    </source>
</evidence>
<organism evidence="2 3">
    <name type="scientific">Colletotrichum spinosum</name>
    <dbReference type="NCBI Taxonomy" id="1347390"/>
    <lineage>
        <taxon>Eukaryota</taxon>
        <taxon>Fungi</taxon>
        <taxon>Dikarya</taxon>
        <taxon>Ascomycota</taxon>
        <taxon>Pezizomycotina</taxon>
        <taxon>Sordariomycetes</taxon>
        <taxon>Hypocreomycetidae</taxon>
        <taxon>Glomerellales</taxon>
        <taxon>Glomerellaceae</taxon>
        <taxon>Colletotrichum</taxon>
        <taxon>Colletotrichum orbiculare species complex</taxon>
    </lineage>
</organism>
<dbReference type="Proteomes" id="UP000295083">
    <property type="component" value="Unassembled WGS sequence"/>
</dbReference>
<keyword evidence="3" id="KW-1185">Reference proteome</keyword>
<accession>A0A4R8QMX7</accession>
<feature type="region of interest" description="Disordered" evidence="1">
    <location>
        <begin position="82"/>
        <end position="108"/>
    </location>
</feature>
<proteinExistence type="predicted"/>
<feature type="region of interest" description="Disordered" evidence="1">
    <location>
        <begin position="18"/>
        <end position="58"/>
    </location>
</feature>
<feature type="compositionally biased region" description="Polar residues" evidence="1">
    <location>
        <begin position="25"/>
        <end position="34"/>
    </location>
</feature>
<sequence length="108" mass="11087">MSFGRAIACRRLAARPLPRATIPISTQQRRNITNKPDDGDLGGPGGQEPVPSSSGASQSWPTLAAIAGAGVLVGSYLVHLTGKPNGSAPPPVKGGEFDKLADKVSSRK</sequence>
<gene>
    <name evidence="2" type="ORF">C8035_v004066</name>
</gene>
<protein>
    <submittedName>
        <fullName evidence="2">Uncharacterized protein</fullName>
    </submittedName>
</protein>
<reference evidence="2 3" key="1">
    <citation type="submission" date="2018-11" db="EMBL/GenBank/DDBJ databases">
        <title>Genome sequence and assembly of Colletotrichum spinosum.</title>
        <authorList>
            <person name="Gan P."/>
            <person name="Shirasu K."/>
        </authorList>
    </citation>
    <scope>NUCLEOTIDE SEQUENCE [LARGE SCALE GENOMIC DNA]</scope>
    <source>
        <strain evidence="2 3">CBS 515.97</strain>
    </source>
</reference>
<feature type="compositionally biased region" description="Basic and acidic residues" evidence="1">
    <location>
        <begin position="95"/>
        <end position="108"/>
    </location>
</feature>